<evidence type="ECO:0000313" key="2">
    <source>
        <dbReference type="EMBL" id="NDL68073.1"/>
    </source>
</evidence>
<organism evidence="2 3">
    <name type="scientific">Anaerotalea alkaliphila</name>
    <dbReference type="NCBI Taxonomy" id="2662126"/>
    <lineage>
        <taxon>Bacteria</taxon>
        <taxon>Bacillati</taxon>
        <taxon>Bacillota</taxon>
        <taxon>Clostridia</taxon>
        <taxon>Eubacteriales</taxon>
        <taxon>Anaerotalea</taxon>
    </lineage>
</organism>
<protein>
    <submittedName>
        <fullName evidence="2">Uncharacterized protein</fullName>
    </submittedName>
</protein>
<dbReference type="EMBL" id="JAAEEH010000027">
    <property type="protein sequence ID" value="NDL68073.1"/>
    <property type="molecule type" value="Genomic_DNA"/>
</dbReference>
<feature type="transmembrane region" description="Helical" evidence="1">
    <location>
        <begin position="86"/>
        <end position="110"/>
    </location>
</feature>
<evidence type="ECO:0000256" key="1">
    <source>
        <dbReference type="SAM" id="Phobius"/>
    </source>
</evidence>
<gene>
    <name evidence="2" type="ORF">GXN74_10005</name>
</gene>
<keyword evidence="1" id="KW-0472">Membrane</keyword>
<name>A0A7X5KNR2_9FIRM</name>
<keyword evidence="3" id="KW-1185">Reference proteome</keyword>
<sequence>MDADENKGFPAGCTVSTGMLVRFFLLLCLNVCLLLLPWTILWILAIATVTFFIAFTILGILLLLSLVVAFPLALLELPAGFLGDPLLVLSLGLVITGFGGFILISMIFLIRSFAQATGAYCHWSFRMVRGC</sequence>
<proteinExistence type="predicted"/>
<feature type="transmembrane region" description="Helical" evidence="1">
    <location>
        <begin position="51"/>
        <end position="74"/>
    </location>
</feature>
<keyword evidence="1" id="KW-1133">Transmembrane helix</keyword>
<feature type="transmembrane region" description="Helical" evidence="1">
    <location>
        <begin position="20"/>
        <end position="44"/>
    </location>
</feature>
<dbReference type="AlphaFoldDB" id="A0A7X5KNR2"/>
<dbReference type="RefSeq" id="WP_162370797.1">
    <property type="nucleotide sequence ID" value="NZ_JAAEEH010000027.1"/>
</dbReference>
<accession>A0A7X5KNR2</accession>
<dbReference type="Proteomes" id="UP000461585">
    <property type="component" value="Unassembled WGS sequence"/>
</dbReference>
<reference evidence="2 3" key="1">
    <citation type="submission" date="2020-01" db="EMBL/GenBank/DDBJ databases">
        <title>Anaeroalcalibacter tamaniensis gen. nov., sp. nov., moderately halophilic strictly anaerobic fermenter bacterium from mud volcano of Taman peninsula.</title>
        <authorList>
            <person name="Frolova A."/>
            <person name="Merkel A.Y."/>
            <person name="Slobodkin A.I."/>
        </authorList>
    </citation>
    <scope>NUCLEOTIDE SEQUENCE [LARGE SCALE GENOMIC DNA]</scope>
    <source>
        <strain evidence="2 3">F-3ap</strain>
    </source>
</reference>
<evidence type="ECO:0000313" key="3">
    <source>
        <dbReference type="Proteomes" id="UP000461585"/>
    </source>
</evidence>
<comment type="caution">
    <text evidence="2">The sequence shown here is derived from an EMBL/GenBank/DDBJ whole genome shotgun (WGS) entry which is preliminary data.</text>
</comment>
<keyword evidence="1" id="KW-0812">Transmembrane</keyword>